<dbReference type="Pfam" id="PF07690">
    <property type="entry name" value="MFS_1"/>
    <property type="match status" value="1"/>
</dbReference>
<organism evidence="8 9">
    <name type="scientific">Leptosphaeria maculans (strain JN3 / isolate v23.1.3 / race Av1-4-5-6-7-8)</name>
    <name type="common">Blackleg fungus</name>
    <name type="synonym">Phoma lingam</name>
    <dbReference type="NCBI Taxonomy" id="985895"/>
    <lineage>
        <taxon>Eukaryota</taxon>
        <taxon>Fungi</taxon>
        <taxon>Dikarya</taxon>
        <taxon>Ascomycota</taxon>
        <taxon>Pezizomycotina</taxon>
        <taxon>Dothideomycetes</taxon>
        <taxon>Pleosporomycetidae</taxon>
        <taxon>Pleosporales</taxon>
        <taxon>Pleosporineae</taxon>
        <taxon>Leptosphaeriaceae</taxon>
        <taxon>Plenodomus</taxon>
        <taxon>Plenodomus lingam/Leptosphaeria maculans species complex</taxon>
    </lineage>
</organism>
<keyword evidence="2 6" id="KW-0812">Transmembrane</keyword>
<feature type="compositionally biased region" description="Basic and acidic residues" evidence="5">
    <location>
        <begin position="121"/>
        <end position="144"/>
    </location>
</feature>
<dbReference type="GO" id="GO:0005886">
    <property type="term" value="C:plasma membrane"/>
    <property type="evidence" value="ECO:0007669"/>
    <property type="project" value="TreeGrafter"/>
</dbReference>
<dbReference type="GeneID" id="13290448"/>
<dbReference type="eggNOG" id="KOG0255">
    <property type="taxonomic scope" value="Eukaryota"/>
</dbReference>
<dbReference type="FunCoup" id="E5ADZ5">
    <property type="interactions" value="14"/>
</dbReference>
<dbReference type="HOGENOM" id="CLU_008455_8_5_1"/>
<dbReference type="Proteomes" id="UP000002668">
    <property type="component" value="Genome"/>
</dbReference>
<feature type="compositionally biased region" description="Basic and acidic residues" evidence="5">
    <location>
        <begin position="97"/>
        <end position="109"/>
    </location>
</feature>
<evidence type="ECO:0000256" key="4">
    <source>
        <dbReference type="ARBA" id="ARBA00023136"/>
    </source>
</evidence>
<feature type="transmembrane region" description="Helical" evidence="6">
    <location>
        <begin position="300"/>
        <end position="326"/>
    </location>
</feature>
<evidence type="ECO:0000256" key="3">
    <source>
        <dbReference type="ARBA" id="ARBA00022989"/>
    </source>
</evidence>
<feature type="transmembrane region" description="Helical" evidence="6">
    <location>
        <begin position="614"/>
        <end position="636"/>
    </location>
</feature>
<keyword evidence="4 6" id="KW-0472">Membrane</keyword>
<dbReference type="SUPFAM" id="SSF103473">
    <property type="entry name" value="MFS general substrate transporter"/>
    <property type="match status" value="1"/>
</dbReference>
<dbReference type="GO" id="GO:0015203">
    <property type="term" value="F:polyamine transmembrane transporter activity"/>
    <property type="evidence" value="ECO:0007669"/>
    <property type="project" value="TreeGrafter"/>
</dbReference>
<evidence type="ECO:0000256" key="1">
    <source>
        <dbReference type="ARBA" id="ARBA00004141"/>
    </source>
</evidence>
<protein>
    <recommendedName>
        <fullName evidence="7">Major facilitator superfamily (MFS) profile domain-containing protein</fullName>
    </recommendedName>
</protein>
<dbReference type="InterPro" id="IPR011701">
    <property type="entry name" value="MFS"/>
</dbReference>
<dbReference type="PANTHER" id="PTHR23502:SF5">
    <property type="entry name" value="QUINIDINE RESISTANCE PROTEIN 3"/>
    <property type="match status" value="1"/>
</dbReference>
<feature type="transmembrane region" description="Helical" evidence="6">
    <location>
        <begin position="491"/>
        <end position="514"/>
    </location>
</feature>
<feature type="transmembrane region" description="Helical" evidence="6">
    <location>
        <begin position="526"/>
        <end position="550"/>
    </location>
</feature>
<dbReference type="OMA" id="WIMAREA"/>
<evidence type="ECO:0000256" key="2">
    <source>
        <dbReference type="ARBA" id="ARBA00022692"/>
    </source>
</evidence>
<dbReference type="OrthoDB" id="3936150at2759"/>
<dbReference type="CDD" id="cd17323">
    <property type="entry name" value="MFS_Tpo1_MDR_like"/>
    <property type="match status" value="1"/>
</dbReference>
<feature type="transmembrane region" description="Helical" evidence="6">
    <location>
        <begin position="390"/>
        <end position="408"/>
    </location>
</feature>
<feature type="transmembrane region" description="Helical" evidence="6">
    <location>
        <begin position="268"/>
        <end position="288"/>
    </location>
</feature>
<feature type="region of interest" description="Disordered" evidence="5">
    <location>
        <begin position="433"/>
        <end position="466"/>
    </location>
</feature>
<dbReference type="Gene3D" id="1.20.1250.20">
    <property type="entry name" value="MFS general substrate transporter like domains"/>
    <property type="match status" value="1"/>
</dbReference>
<name>E5ADZ5_LEPMJ</name>
<dbReference type="InterPro" id="IPR020846">
    <property type="entry name" value="MFS_dom"/>
</dbReference>
<dbReference type="AlphaFoldDB" id="E5ADZ5"/>
<feature type="transmembrane region" description="Helical" evidence="6">
    <location>
        <begin position="671"/>
        <end position="691"/>
    </location>
</feature>
<feature type="region of interest" description="Disordered" evidence="5">
    <location>
        <begin position="71"/>
        <end position="204"/>
    </location>
</feature>
<dbReference type="PROSITE" id="PS50850">
    <property type="entry name" value="MFS"/>
    <property type="match status" value="1"/>
</dbReference>
<evidence type="ECO:0000256" key="5">
    <source>
        <dbReference type="SAM" id="MobiDB-lite"/>
    </source>
</evidence>
<dbReference type="GO" id="GO:0010509">
    <property type="term" value="P:intracellular polyamine homeostasis"/>
    <property type="evidence" value="ECO:0007669"/>
    <property type="project" value="TreeGrafter"/>
</dbReference>
<evidence type="ECO:0000256" key="6">
    <source>
        <dbReference type="SAM" id="Phobius"/>
    </source>
</evidence>
<dbReference type="PANTHER" id="PTHR23502">
    <property type="entry name" value="MAJOR FACILITATOR SUPERFAMILY"/>
    <property type="match status" value="1"/>
</dbReference>
<accession>E5ADZ5</accession>
<evidence type="ECO:0000313" key="9">
    <source>
        <dbReference type="Proteomes" id="UP000002668"/>
    </source>
</evidence>
<dbReference type="VEuPathDB" id="FungiDB:LEMA_P002210.1"/>
<feature type="transmembrane region" description="Helical" evidence="6">
    <location>
        <begin position="582"/>
        <end position="608"/>
    </location>
</feature>
<dbReference type="InParanoid" id="E5ADZ5"/>
<feature type="transmembrane region" description="Helical" evidence="6">
    <location>
        <begin position="362"/>
        <end position="384"/>
    </location>
</feature>
<dbReference type="InterPro" id="IPR036259">
    <property type="entry name" value="MFS_trans_sf"/>
</dbReference>
<evidence type="ECO:0000259" key="7">
    <source>
        <dbReference type="PROSITE" id="PS50850"/>
    </source>
</evidence>
<keyword evidence="9" id="KW-1185">Reference proteome</keyword>
<proteinExistence type="predicted"/>
<sequence length="708" mass="77433">MEDQVDELVALSKYLGYYNSKLPIAPKHLVGRVRGDPALTEKQNEVRFRECCFIPIFYAWLHFGRSMSGSVEQTLGERPGPKKEDGDAGTSDGVQVSDRESETDVDAHAHAHAQQQEILVVDEKIGEEKDRAEDGVQQLRDSRDSTISTSSSRASTASEHSTSTTTTTDHHDHITATSQSPPKPQPVSLSRTSTVPPDPIPIPRPHRRGLLSHLTLIPEISQPTHYPRPTKWLITSLVALCAMAAPLGSAIVMPVLQDIAVALHASHTITNMSVAVYMLSMAIFPLWWSSFSERLGRRTIYIVSFALFILFAVLAALSSNIAMLIVTRTLSGGAAASVQAVGAGTIADLWEPKERGRAMGIFYLGPLCGPLFAPILGGALGAGLGWRSTQWFLVVYGGVTLGLIVFALPETLQRGERDGVENLQQGIAITASRSSSTPYDPENPPATATAPAPPKAPHNSTPKPHTTLTTHLRQTLLDPLQILLWLRHPPILLTVYYASITFGSLYILNISIQASFSHAPYNFSTLILGLLYIPNSAGYLLASFFGGRWLDWIMAREARKAGRYDERGRLVLRPMDRMRENAWGAAAVWPVALMVYGWTVWAGVIWIVPMVANFFFGVASMLIFALVSTMLTEFLPRRAASGIALNNFVRNIFSFTGAMVAEPVMSAIGNGWLMTILGVWSLVTGFAALAAMRRWGERWRVELEGALG</sequence>
<comment type="subcellular location">
    <subcellularLocation>
        <location evidence="1">Membrane</location>
        <topology evidence="1">Multi-pass membrane protein</topology>
    </subcellularLocation>
</comment>
<dbReference type="Gene3D" id="1.20.1720.10">
    <property type="entry name" value="Multidrug resistance protein D"/>
    <property type="match status" value="1"/>
</dbReference>
<dbReference type="EMBL" id="FP929139">
    <property type="protein sequence ID" value="CBY01434.1"/>
    <property type="molecule type" value="Genomic_DNA"/>
</dbReference>
<gene>
    <name evidence="8" type="ORF">LEMA_P002210.1</name>
</gene>
<dbReference type="STRING" id="985895.E5ADZ5"/>
<evidence type="ECO:0000313" key="8">
    <source>
        <dbReference type="EMBL" id="CBY01434.1"/>
    </source>
</evidence>
<reference evidence="9" key="1">
    <citation type="journal article" date="2011" name="Nat. Commun.">
        <title>Effector diversification within compartments of the Leptosphaeria maculans genome affected by Repeat-Induced Point mutations.</title>
        <authorList>
            <person name="Rouxel T."/>
            <person name="Grandaubert J."/>
            <person name="Hane J.K."/>
            <person name="Hoede C."/>
            <person name="van de Wouw A.P."/>
            <person name="Couloux A."/>
            <person name="Dominguez V."/>
            <person name="Anthouard V."/>
            <person name="Bally P."/>
            <person name="Bourras S."/>
            <person name="Cozijnsen A.J."/>
            <person name="Ciuffetti L.M."/>
            <person name="Degrave A."/>
            <person name="Dilmaghani A."/>
            <person name="Duret L."/>
            <person name="Fudal I."/>
            <person name="Goodwin S.B."/>
            <person name="Gout L."/>
            <person name="Glaser N."/>
            <person name="Linglin J."/>
            <person name="Kema G.H.J."/>
            <person name="Lapalu N."/>
            <person name="Lawrence C.B."/>
            <person name="May K."/>
            <person name="Meyer M."/>
            <person name="Ollivier B."/>
            <person name="Poulain J."/>
            <person name="Schoch C.L."/>
            <person name="Simon A."/>
            <person name="Spatafora J.W."/>
            <person name="Stachowiak A."/>
            <person name="Turgeon B.G."/>
            <person name="Tyler B.M."/>
            <person name="Vincent D."/>
            <person name="Weissenbach J."/>
            <person name="Amselem J."/>
            <person name="Quesneville H."/>
            <person name="Oliver R.P."/>
            <person name="Wincker P."/>
            <person name="Balesdent M.-H."/>
            <person name="Howlett B.J."/>
        </authorList>
    </citation>
    <scope>NUCLEOTIDE SEQUENCE [LARGE SCALE GENOMIC DNA]</scope>
    <source>
        <strain evidence="9">JN3 / isolate v23.1.3 / race Av1-4-5-6-7-8</strain>
    </source>
</reference>
<feature type="transmembrane region" description="Helical" evidence="6">
    <location>
        <begin position="232"/>
        <end position="256"/>
    </location>
</feature>
<feature type="domain" description="Major facilitator superfamily (MFS) profile" evidence="7">
    <location>
        <begin position="234"/>
        <end position="696"/>
    </location>
</feature>
<feature type="compositionally biased region" description="Low complexity" evidence="5">
    <location>
        <begin position="145"/>
        <end position="167"/>
    </location>
</feature>
<keyword evidence="3 6" id="KW-1133">Transmembrane helix</keyword>